<dbReference type="EMBL" id="JAPDFL010000001">
    <property type="protein sequence ID" value="MCW1931267.1"/>
    <property type="molecule type" value="Genomic_DNA"/>
</dbReference>
<evidence type="ECO:0000256" key="2">
    <source>
        <dbReference type="ARBA" id="ARBA00022840"/>
    </source>
</evidence>
<accession>A0ABT3GUQ4</accession>
<keyword evidence="2" id="KW-0067">ATP-binding</keyword>
<dbReference type="InterPro" id="IPR050445">
    <property type="entry name" value="Bact_polysacc_biosynth/exp"/>
</dbReference>
<keyword evidence="1" id="KW-0547">Nucleotide-binding</keyword>
<dbReference type="PANTHER" id="PTHR32309:SF31">
    <property type="entry name" value="CAPSULAR EXOPOLYSACCHARIDE FAMILY"/>
    <property type="match status" value="1"/>
</dbReference>
<keyword evidence="4" id="KW-0418">Kinase</keyword>
<dbReference type="Proteomes" id="UP001208938">
    <property type="component" value="Unassembled WGS sequence"/>
</dbReference>
<dbReference type="InterPro" id="IPR027417">
    <property type="entry name" value="P-loop_NTPase"/>
</dbReference>
<name>A0ABT3GUQ4_9RHOB</name>
<dbReference type="PANTHER" id="PTHR32309">
    <property type="entry name" value="TYROSINE-PROTEIN KINASE"/>
    <property type="match status" value="1"/>
</dbReference>
<keyword evidence="5" id="KW-1185">Reference proteome</keyword>
<dbReference type="InterPro" id="IPR005702">
    <property type="entry name" value="Wzc-like_C"/>
</dbReference>
<comment type="caution">
    <text evidence="4">The sequence shown here is derived from an EMBL/GenBank/DDBJ whole genome shotgun (WGS) entry which is preliminary data.</text>
</comment>
<organism evidence="4 5">
    <name type="scientific">Pararhodobacter zhoushanensis</name>
    <dbReference type="NCBI Taxonomy" id="2479545"/>
    <lineage>
        <taxon>Bacteria</taxon>
        <taxon>Pseudomonadati</taxon>
        <taxon>Pseudomonadota</taxon>
        <taxon>Alphaproteobacteria</taxon>
        <taxon>Rhodobacterales</taxon>
        <taxon>Paracoccaceae</taxon>
        <taxon>Pararhodobacter</taxon>
    </lineage>
</organism>
<dbReference type="Gene3D" id="3.40.50.300">
    <property type="entry name" value="P-loop containing nucleotide triphosphate hydrolases"/>
    <property type="match status" value="1"/>
</dbReference>
<dbReference type="CDD" id="cd05387">
    <property type="entry name" value="BY-kinase"/>
    <property type="match status" value="1"/>
</dbReference>
<dbReference type="GO" id="GO:0016301">
    <property type="term" value="F:kinase activity"/>
    <property type="evidence" value="ECO:0007669"/>
    <property type="project" value="UniProtKB-KW"/>
</dbReference>
<keyword evidence="4" id="KW-0808">Transferase</keyword>
<evidence type="ECO:0000256" key="3">
    <source>
        <dbReference type="SAM" id="MobiDB-lite"/>
    </source>
</evidence>
<evidence type="ECO:0000313" key="5">
    <source>
        <dbReference type="Proteomes" id="UP001208938"/>
    </source>
</evidence>
<feature type="region of interest" description="Disordered" evidence="3">
    <location>
        <begin position="11"/>
        <end position="31"/>
    </location>
</feature>
<dbReference type="SUPFAM" id="SSF52540">
    <property type="entry name" value="P-loop containing nucleoside triphosphate hydrolases"/>
    <property type="match status" value="1"/>
</dbReference>
<reference evidence="4 5" key="1">
    <citation type="submission" date="2022-10" db="EMBL/GenBank/DDBJ databases">
        <title>Pararhodobacter sp. nov., isolated from marine algae.</title>
        <authorList>
            <person name="Choi B.J."/>
            <person name="Kim J.M."/>
            <person name="Lee J.K."/>
            <person name="Choi D.G."/>
            <person name="Jeon C.O."/>
        </authorList>
    </citation>
    <scope>NUCLEOTIDE SEQUENCE [LARGE SCALE GENOMIC DNA]</scope>
    <source>
        <strain evidence="4 5">ZQ420</strain>
    </source>
</reference>
<gene>
    <name evidence="4" type="ORF">OKW52_03040</name>
</gene>
<sequence>MVNTRILEQRLGWRSTEEGAEPTPPTRAIGHAPMLQGRINGARRSAPSAQRRAEVEDIWASLPLILDSVDHLTTKGKTPSFARGTASGTAMDQLRTQLMRVIADKGWKRIGISSPSRGAGRSFVAAGLAASIARLETARVLLIDADLEEPGLHALLGLTPAGPLESLLAGTTEPEHQLQRIGSSLAVALNSAAVRQGSERMMAPEAILALRAMIDCIAPDVVIHDLPPLLSDPVTPALLPQLDAVLLVADGLRTTPADILESERLLEGLVPLLGVVLNKSEDRDPRAARRRS</sequence>
<protein>
    <submittedName>
        <fullName evidence="4">CpsD/CapB family tyrosine-protein kinase</fullName>
    </submittedName>
</protein>
<evidence type="ECO:0000256" key="1">
    <source>
        <dbReference type="ARBA" id="ARBA00022741"/>
    </source>
</evidence>
<dbReference type="RefSeq" id="WP_264504398.1">
    <property type="nucleotide sequence ID" value="NZ_JAPDFL010000001.1"/>
</dbReference>
<proteinExistence type="predicted"/>
<evidence type="ECO:0000313" key="4">
    <source>
        <dbReference type="EMBL" id="MCW1931267.1"/>
    </source>
</evidence>